<proteinExistence type="inferred from homology"/>
<evidence type="ECO:0000256" key="1">
    <source>
        <dbReference type="ARBA" id="ARBA00004196"/>
    </source>
</evidence>
<organism evidence="10">
    <name type="scientific">Oscillatoriales cyanobacterium SpSt-418</name>
    <dbReference type="NCBI Taxonomy" id="2282169"/>
    <lineage>
        <taxon>Bacteria</taxon>
        <taxon>Bacillati</taxon>
        <taxon>Cyanobacteriota</taxon>
        <taxon>Cyanophyceae</taxon>
        <taxon>Oscillatoriophycideae</taxon>
        <taxon>Oscillatoriales</taxon>
    </lineage>
</organism>
<feature type="domain" description="Multidrug resistance protein MdtA-like C-terminal permuted SH3" evidence="8">
    <location>
        <begin position="429"/>
        <end position="486"/>
    </location>
</feature>
<evidence type="ECO:0000259" key="7">
    <source>
        <dbReference type="Pfam" id="PF25881"/>
    </source>
</evidence>
<feature type="transmembrane region" description="Helical" evidence="6">
    <location>
        <begin position="31"/>
        <end position="49"/>
    </location>
</feature>
<dbReference type="Gene3D" id="1.10.287.470">
    <property type="entry name" value="Helix hairpin bin"/>
    <property type="match status" value="2"/>
</dbReference>
<dbReference type="InterPro" id="IPR058636">
    <property type="entry name" value="Beta-barrel_YknX"/>
</dbReference>
<accession>A0A7C3PF06</accession>
<keyword evidence="3 4" id="KW-0175">Coiled coil</keyword>
<protein>
    <submittedName>
        <fullName evidence="10">Efflux RND transporter periplasmic adaptor subunit</fullName>
    </submittedName>
</protein>
<dbReference type="GO" id="GO:0016020">
    <property type="term" value="C:membrane"/>
    <property type="evidence" value="ECO:0007669"/>
    <property type="project" value="InterPro"/>
</dbReference>
<dbReference type="EMBL" id="DSRU01000124">
    <property type="protein sequence ID" value="HFM97919.1"/>
    <property type="molecule type" value="Genomic_DNA"/>
</dbReference>
<comment type="subcellular location">
    <subcellularLocation>
        <location evidence="1">Cell envelope</location>
    </subcellularLocation>
</comment>
<evidence type="ECO:0000313" key="10">
    <source>
        <dbReference type="EMBL" id="HFM97919.1"/>
    </source>
</evidence>
<feature type="domain" description="YbhG-like alpha-helical hairpin" evidence="7">
    <location>
        <begin position="164"/>
        <end position="267"/>
    </location>
</feature>
<dbReference type="Gene3D" id="2.40.50.100">
    <property type="match status" value="1"/>
</dbReference>
<evidence type="ECO:0000259" key="8">
    <source>
        <dbReference type="Pfam" id="PF25967"/>
    </source>
</evidence>
<comment type="similarity">
    <text evidence="2">Belongs to the membrane fusion protein (MFP) (TC 8.A.1) family.</text>
</comment>
<reference evidence="10" key="1">
    <citation type="journal article" date="2020" name="mSystems">
        <title>Genome- and Community-Level Interaction Insights into Carbon Utilization and Element Cycling Functions of Hydrothermarchaeota in Hydrothermal Sediment.</title>
        <authorList>
            <person name="Zhou Z."/>
            <person name="Liu Y."/>
            <person name="Xu W."/>
            <person name="Pan J."/>
            <person name="Luo Z.H."/>
            <person name="Li M."/>
        </authorList>
    </citation>
    <scope>NUCLEOTIDE SEQUENCE [LARGE SCALE GENOMIC DNA]</scope>
    <source>
        <strain evidence="10">SpSt-418</strain>
    </source>
</reference>
<keyword evidence="6" id="KW-0472">Membrane</keyword>
<dbReference type="Pfam" id="PF25881">
    <property type="entry name" value="HH_YBHG"/>
    <property type="match status" value="1"/>
</dbReference>
<dbReference type="SUPFAM" id="SSF111369">
    <property type="entry name" value="HlyD-like secretion proteins"/>
    <property type="match status" value="3"/>
</dbReference>
<dbReference type="NCBIfam" id="TIGR01730">
    <property type="entry name" value="RND_mfp"/>
    <property type="match status" value="1"/>
</dbReference>
<feature type="domain" description="YknX-like beta-barrel" evidence="9">
    <location>
        <begin position="348"/>
        <end position="421"/>
    </location>
</feature>
<name>A0A7C3PF06_9CYAN</name>
<gene>
    <name evidence="10" type="ORF">ENR64_09160</name>
</gene>
<dbReference type="Gene3D" id="2.40.420.20">
    <property type="match status" value="1"/>
</dbReference>
<feature type="compositionally biased region" description="Gly residues" evidence="5">
    <location>
        <begin position="504"/>
        <end position="515"/>
    </location>
</feature>
<dbReference type="Gene3D" id="2.40.30.170">
    <property type="match status" value="1"/>
</dbReference>
<evidence type="ECO:0000256" key="6">
    <source>
        <dbReference type="SAM" id="Phobius"/>
    </source>
</evidence>
<evidence type="ECO:0000259" key="9">
    <source>
        <dbReference type="Pfam" id="PF25990"/>
    </source>
</evidence>
<evidence type="ECO:0000256" key="4">
    <source>
        <dbReference type="SAM" id="Coils"/>
    </source>
</evidence>
<feature type="region of interest" description="Disordered" evidence="5">
    <location>
        <begin position="491"/>
        <end position="515"/>
    </location>
</feature>
<dbReference type="PANTHER" id="PTHR32347">
    <property type="entry name" value="EFFLUX SYSTEM COMPONENT YKNX-RELATED"/>
    <property type="match status" value="1"/>
</dbReference>
<keyword evidence="6" id="KW-1133">Transmembrane helix</keyword>
<dbReference type="PANTHER" id="PTHR32347:SF14">
    <property type="entry name" value="EFFLUX SYSTEM COMPONENT YKNX-RELATED"/>
    <property type="match status" value="1"/>
</dbReference>
<evidence type="ECO:0000256" key="3">
    <source>
        <dbReference type="ARBA" id="ARBA00023054"/>
    </source>
</evidence>
<dbReference type="InterPro" id="IPR059052">
    <property type="entry name" value="HH_YbhG-like"/>
</dbReference>
<dbReference type="GO" id="GO:0030313">
    <property type="term" value="C:cell envelope"/>
    <property type="evidence" value="ECO:0007669"/>
    <property type="project" value="UniProtKB-SubCell"/>
</dbReference>
<sequence length="515" mass="54998">MKLDSAPLVEATESDQSARKFTPLKQKAKRWLAAFLVLGILTGGGFAAYRQVTIAQRQEQRRRVQTVTVERVNLPVTLTANGTVQPEQSVNVSPKSSGVLKQLLVKEGDRVKAGQILAYMDDSNLRGELTQAQGQLRSAQANLQRLIAGNRPQDIATAEAALRAAEANLQRLVAGNRPQDIGQASAQVRNAQATLQQAQLTYSRNQQLYGSGAIARQDLDTARTSLESAQAQLAQAQQALSLQKAGSRSEDIAEARAQVEQARQALSLQRAGTRPEEIEQARAQVETAQGSVETTQSRIADTVIRAPFDGIVNRIYADPGSFVTPTTSGSEVSSATSSSILAIASRNQVMAKVAETSIPKIKLGQTVLIEADAYPGRTFQGKVTQVATQSVVEQNVTNFEVEMALNDPKTELRSGMNVNVNFQIGNLSNALVIPTVAIVRQEEGTGVFLAGGDNARSQFQKIQTGPTVGDKTVVESGLQEGDLVMLSFPQGGRPTSRTPSIFPGMGGGGGRRGGR</sequence>
<dbReference type="Pfam" id="PF25990">
    <property type="entry name" value="Beta-barrel_YknX"/>
    <property type="match status" value="1"/>
</dbReference>
<dbReference type="AlphaFoldDB" id="A0A7C3PF06"/>
<comment type="caution">
    <text evidence="10">The sequence shown here is derived from an EMBL/GenBank/DDBJ whole genome shotgun (WGS) entry which is preliminary data.</text>
</comment>
<evidence type="ECO:0000256" key="2">
    <source>
        <dbReference type="ARBA" id="ARBA00009477"/>
    </source>
</evidence>
<evidence type="ECO:0000256" key="5">
    <source>
        <dbReference type="SAM" id="MobiDB-lite"/>
    </source>
</evidence>
<dbReference type="InterPro" id="IPR050465">
    <property type="entry name" value="UPF0194_transport"/>
</dbReference>
<dbReference type="GO" id="GO:0022857">
    <property type="term" value="F:transmembrane transporter activity"/>
    <property type="evidence" value="ECO:0007669"/>
    <property type="project" value="InterPro"/>
</dbReference>
<feature type="coiled-coil region" evidence="4">
    <location>
        <begin position="129"/>
        <end position="246"/>
    </location>
</feature>
<dbReference type="InterPro" id="IPR006143">
    <property type="entry name" value="RND_pump_MFP"/>
</dbReference>
<dbReference type="Pfam" id="PF25967">
    <property type="entry name" value="RND-MFP_C"/>
    <property type="match status" value="1"/>
</dbReference>
<dbReference type="InterPro" id="IPR058627">
    <property type="entry name" value="MdtA-like_C"/>
</dbReference>
<keyword evidence="6" id="KW-0812">Transmembrane</keyword>
<dbReference type="PRINTS" id="PR01490">
    <property type="entry name" value="RTXTOXIND"/>
</dbReference>